<name>A0A978UGG4_ZIZJJ</name>
<accession>A0A978UGG4</accession>
<comment type="caution">
    <text evidence="1">The sequence shown here is derived from an EMBL/GenBank/DDBJ whole genome shotgun (WGS) entry which is preliminary data.</text>
</comment>
<reference evidence="1" key="1">
    <citation type="journal article" date="2021" name="Front. Plant Sci.">
        <title>Chromosome-Scale Genome Assembly for Chinese Sour Jujube and Insights Into Its Genome Evolution and Domestication Signature.</title>
        <authorList>
            <person name="Shen L.-Y."/>
            <person name="Luo H."/>
            <person name="Wang X.-L."/>
            <person name="Wang X.-M."/>
            <person name="Qiu X.-J."/>
            <person name="Liu H."/>
            <person name="Zhou S.-S."/>
            <person name="Jia K.-H."/>
            <person name="Nie S."/>
            <person name="Bao Y.-T."/>
            <person name="Zhang R.-G."/>
            <person name="Yun Q.-Z."/>
            <person name="Chai Y.-H."/>
            <person name="Lu J.-Y."/>
            <person name="Li Y."/>
            <person name="Zhao S.-W."/>
            <person name="Mao J.-F."/>
            <person name="Jia S.-G."/>
            <person name="Mao Y.-M."/>
        </authorList>
    </citation>
    <scope>NUCLEOTIDE SEQUENCE</scope>
    <source>
        <strain evidence="1">AT0</strain>
        <tissue evidence="1">Leaf</tissue>
    </source>
</reference>
<evidence type="ECO:0000313" key="1">
    <source>
        <dbReference type="EMBL" id="KAH7513895.1"/>
    </source>
</evidence>
<dbReference type="Proteomes" id="UP000813462">
    <property type="component" value="Unassembled WGS sequence"/>
</dbReference>
<dbReference type="EMBL" id="JAEACU010000011">
    <property type="protein sequence ID" value="KAH7513895.1"/>
    <property type="molecule type" value="Genomic_DNA"/>
</dbReference>
<organism evidence="1 2">
    <name type="scientific">Ziziphus jujuba var. spinosa</name>
    <dbReference type="NCBI Taxonomy" id="714518"/>
    <lineage>
        <taxon>Eukaryota</taxon>
        <taxon>Viridiplantae</taxon>
        <taxon>Streptophyta</taxon>
        <taxon>Embryophyta</taxon>
        <taxon>Tracheophyta</taxon>
        <taxon>Spermatophyta</taxon>
        <taxon>Magnoliopsida</taxon>
        <taxon>eudicotyledons</taxon>
        <taxon>Gunneridae</taxon>
        <taxon>Pentapetalae</taxon>
        <taxon>rosids</taxon>
        <taxon>fabids</taxon>
        <taxon>Rosales</taxon>
        <taxon>Rhamnaceae</taxon>
        <taxon>Paliureae</taxon>
        <taxon>Ziziphus</taxon>
    </lineage>
</organism>
<protein>
    <submittedName>
        <fullName evidence="1">Uncharacterized protein</fullName>
    </submittedName>
</protein>
<dbReference type="AlphaFoldDB" id="A0A978UGG4"/>
<evidence type="ECO:0000313" key="2">
    <source>
        <dbReference type="Proteomes" id="UP000813462"/>
    </source>
</evidence>
<proteinExistence type="predicted"/>
<gene>
    <name evidence="1" type="ORF">FEM48_Zijuj11G0031200</name>
</gene>
<sequence length="160" mass="18007">MNRSSVTTPFKVIHHKTINWDLGPKGTRHKASFVQLSNLDSIVVIVVEEKSTAVETQVRALNMVIMGNLYKTAYRRVADPKIALTEKGKAEAEECGKRIREMIEKDNVPNWKPLGDGNPNMNSVIASHGLTLLTVSNEVVCEEELRKFGLMDDMLIDQDW</sequence>